<dbReference type="GO" id="GO:0016020">
    <property type="term" value="C:membrane"/>
    <property type="evidence" value="ECO:0007669"/>
    <property type="project" value="UniProtKB-SubCell"/>
</dbReference>
<dbReference type="AlphaFoldDB" id="A0A0E9NH94"/>
<gene>
    <name evidence="8" type="ORF">G7K_3341-t1</name>
</gene>
<reference evidence="8 9" key="1">
    <citation type="journal article" date="2011" name="J. Gen. Appl. Microbiol.">
        <title>Draft genome sequencing of the enigmatic yeast Saitoella complicata.</title>
        <authorList>
            <person name="Nishida H."/>
            <person name="Hamamoto M."/>
            <person name="Sugiyama J."/>
        </authorList>
    </citation>
    <scope>NUCLEOTIDE SEQUENCE [LARGE SCALE GENOMIC DNA]</scope>
    <source>
        <strain evidence="8 9">NRRL Y-17804</strain>
    </source>
</reference>
<organism evidence="8 9">
    <name type="scientific">Saitoella complicata (strain BCRC 22490 / CBS 7301 / JCM 7358 / NBRC 10748 / NRRL Y-17804)</name>
    <dbReference type="NCBI Taxonomy" id="698492"/>
    <lineage>
        <taxon>Eukaryota</taxon>
        <taxon>Fungi</taxon>
        <taxon>Dikarya</taxon>
        <taxon>Ascomycota</taxon>
        <taxon>Taphrinomycotina</taxon>
        <taxon>Taphrinomycotina incertae sedis</taxon>
        <taxon>Saitoella</taxon>
    </lineage>
</organism>
<evidence type="ECO:0000313" key="9">
    <source>
        <dbReference type="Proteomes" id="UP000033140"/>
    </source>
</evidence>
<feature type="transmembrane region" description="Helical" evidence="7">
    <location>
        <begin position="7"/>
        <end position="27"/>
    </location>
</feature>
<reference evidence="8 9" key="3">
    <citation type="journal article" date="2015" name="Genome Announc.">
        <title>Draft Genome Sequence of the Archiascomycetous Yeast Saitoella complicata.</title>
        <authorList>
            <person name="Yamauchi K."/>
            <person name="Kondo S."/>
            <person name="Hamamoto M."/>
            <person name="Takahashi Y."/>
            <person name="Ogura Y."/>
            <person name="Hayashi T."/>
            <person name="Nishida H."/>
        </authorList>
    </citation>
    <scope>NUCLEOTIDE SEQUENCE [LARGE SCALE GENOMIC DNA]</scope>
    <source>
        <strain evidence="8 9">NRRL Y-17804</strain>
    </source>
</reference>
<dbReference type="PROSITE" id="PS01309">
    <property type="entry name" value="UPF0057"/>
    <property type="match status" value="1"/>
</dbReference>
<feature type="transmembrane region" description="Helical" evidence="7">
    <location>
        <begin position="33"/>
        <end position="53"/>
    </location>
</feature>
<proteinExistence type="inferred from homology"/>
<evidence type="ECO:0000256" key="5">
    <source>
        <dbReference type="ARBA" id="ARBA00023136"/>
    </source>
</evidence>
<dbReference type="Proteomes" id="UP000033140">
    <property type="component" value="Unassembled WGS sequence"/>
</dbReference>
<evidence type="ECO:0000256" key="7">
    <source>
        <dbReference type="SAM" id="Phobius"/>
    </source>
</evidence>
<reference evidence="8 9" key="2">
    <citation type="journal article" date="2014" name="J. Gen. Appl. Microbiol.">
        <title>The early diverging ascomycetous budding yeast Saitoella complicata has three histone deacetylases belonging to the Clr6, Hos2, and Rpd3 lineages.</title>
        <authorList>
            <person name="Nishida H."/>
            <person name="Matsumoto T."/>
            <person name="Kondo S."/>
            <person name="Hamamoto M."/>
            <person name="Yoshikawa H."/>
        </authorList>
    </citation>
    <scope>NUCLEOTIDE SEQUENCE [LARGE SCALE GENOMIC DNA]</scope>
    <source>
        <strain evidence="8 9">NRRL Y-17804</strain>
    </source>
</reference>
<keyword evidence="9" id="KW-1185">Reference proteome</keyword>
<evidence type="ECO:0000256" key="6">
    <source>
        <dbReference type="SAM" id="MobiDB-lite"/>
    </source>
</evidence>
<evidence type="ECO:0000256" key="4">
    <source>
        <dbReference type="ARBA" id="ARBA00022989"/>
    </source>
</evidence>
<evidence type="ECO:0000256" key="1">
    <source>
        <dbReference type="ARBA" id="ARBA00004370"/>
    </source>
</evidence>
<evidence type="ECO:0000256" key="3">
    <source>
        <dbReference type="ARBA" id="ARBA00022692"/>
    </source>
</evidence>
<protein>
    <recommendedName>
        <fullName evidence="10">Stress response RCI peptide</fullName>
    </recommendedName>
</protein>
<dbReference type="Pfam" id="PF01679">
    <property type="entry name" value="Pmp3"/>
    <property type="match status" value="1"/>
</dbReference>
<comment type="subcellular location">
    <subcellularLocation>
        <location evidence="1">Membrane</location>
    </subcellularLocation>
</comment>
<comment type="similarity">
    <text evidence="2">Belongs to the UPF0057 (PMP3) family.</text>
</comment>
<dbReference type="InterPro" id="IPR000612">
    <property type="entry name" value="PMP3"/>
</dbReference>
<keyword evidence="3 7" id="KW-0812">Transmembrane</keyword>
<evidence type="ECO:0000313" key="8">
    <source>
        <dbReference type="EMBL" id="GAO49183.1"/>
    </source>
</evidence>
<feature type="region of interest" description="Disordered" evidence="6">
    <location>
        <begin position="147"/>
        <end position="170"/>
    </location>
</feature>
<evidence type="ECO:0008006" key="10">
    <source>
        <dbReference type="Google" id="ProtNLM"/>
    </source>
</evidence>
<comment type="caution">
    <text evidence="8">The sequence shown here is derived from an EMBL/GenBank/DDBJ whole genome shotgun (WGS) entry which is preliminary data.</text>
</comment>
<dbReference type="PANTHER" id="PTHR21659">
    <property type="entry name" value="HYDROPHOBIC PROTEIN RCI2 LOW TEMPERATURE AND SALT RESPONSIVE PROTEIN LTI6 -RELATED"/>
    <property type="match status" value="1"/>
</dbReference>
<dbReference type="EMBL" id="BACD03000020">
    <property type="protein sequence ID" value="GAO49183.1"/>
    <property type="molecule type" value="Genomic_DNA"/>
</dbReference>
<keyword evidence="4 7" id="KW-1133">Transmembrane helix</keyword>
<accession>A0A0E9NH94</accession>
<name>A0A0E9NH94_SAICN</name>
<sequence>MASSGLAAVFLIILTVFLPPLGVFLITGCSVEFLISILLTILGYIPGWIYAFYIEYKYAKLDAEGVAAYPEPIVYRAPATTGTTTTSERIAAAPNPHVRGMRGVDAGVHLMEGVINDAIACILLLPYWVTLGFSPVSGTELTRSSFPFTRQRPQSTNHRSPVQRPSESIE</sequence>
<keyword evidence="5 7" id="KW-0472">Membrane</keyword>
<dbReference type="PANTHER" id="PTHR21659:SF42">
    <property type="entry name" value="UPF0057 MEMBRANE PROTEIN ZK632.10-RELATED"/>
    <property type="match status" value="1"/>
</dbReference>
<evidence type="ECO:0000256" key="2">
    <source>
        <dbReference type="ARBA" id="ARBA00009530"/>
    </source>
</evidence>